<reference evidence="8 9" key="1">
    <citation type="journal article" date="2022" name="Cell">
        <title>Repeat-based holocentromeres influence genome architecture and karyotype evolution.</title>
        <authorList>
            <person name="Hofstatter P.G."/>
            <person name="Thangavel G."/>
            <person name="Lux T."/>
            <person name="Neumann P."/>
            <person name="Vondrak T."/>
            <person name="Novak P."/>
            <person name="Zhang M."/>
            <person name="Costa L."/>
            <person name="Castellani M."/>
            <person name="Scott A."/>
            <person name="Toegelov H."/>
            <person name="Fuchs J."/>
            <person name="Mata-Sucre Y."/>
            <person name="Dias Y."/>
            <person name="Vanzela A.L.L."/>
            <person name="Huettel B."/>
            <person name="Almeida C.C.S."/>
            <person name="Simkova H."/>
            <person name="Souza G."/>
            <person name="Pedrosa-Harand A."/>
            <person name="Macas J."/>
            <person name="Mayer K.F.X."/>
            <person name="Houben A."/>
            <person name="Marques A."/>
        </authorList>
    </citation>
    <scope>NUCLEOTIDE SEQUENCE [LARGE SCALE GENOMIC DNA]</scope>
    <source>
        <strain evidence="8">RhyTen1mFocal</strain>
    </source>
</reference>
<feature type="region of interest" description="Disordered" evidence="5">
    <location>
        <begin position="605"/>
        <end position="687"/>
    </location>
</feature>
<evidence type="ECO:0000256" key="3">
    <source>
        <dbReference type="ARBA" id="ARBA00022679"/>
    </source>
</evidence>
<evidence type="ECO:0000256" key="1">
    <source>
        <dbReference type="ARBA" id="ARBA00009991"/>
    </source>
</evidence>
<keyword evidence="4" id="KW-0012">Acyltransferase</keyword>
<comment type="similarity">
    <text evidence="1">Belongs to the R-transferase family.</text>
</comment>
<dbReference type="EC" id="2.3.2.8" evidence="2"/>
<dbReference type="InterPro" id="IPR007471">
    <property type="entry name" value="N-end_Aminoacyl_Trfase_N"/>
</dbReference>
<proteinExistence type="inferred from homology"/>
<dbReference type="SUPFAM" id="SSF55729">
    <property type="entry name" value="Acyl-CoA N-acyltransferases (Nat)"/>
    <property type="match status" value="1"/>
</dbReference>
<dbReference type="PANTHER" id="PTHR21367">
    <property type="entry name" value="ARGININE-TRNA-PROTEIN TRANSFERASE 1"/>
    <property type="match status" value="1"/>
</dbReference>
<dbReference type="Proteomes" id="UP001210211">
    <property type="component" value="Unassembled WGS sequence"/>
</dbReference>
<evidence type="ECO:0000313" key="9">
    <source>
        <dbReference type="Proteomes" id="UP001210211"/>
    </source>
</evidence>
<accession>A0AAD5Z259</accession>
<feature type="region of interest" description="Disordered" evidence="5">
    <location>
        <begin position="1"/>
        <end position="31"/>
    </location>
</feature>
<evidence type="ECO:0000313" key="8">
    <source>
        <dbReference type="EMBL" id="KAJ3684682.1"/>
    </source>
</evidence>
<feature type="compositionally biased region" description="Acidic residues" evidence="5">
    <location>
        <begin position="648"/>
        <end position="687"/>
    </location>
</feature>
<feature type="compositionally biased region" description="Polar residues" evidence="5">
    <location>
        <begin position="1"/>
        <end position="10"/>
    </location>
</feature>
<evidence type="ECO:0000256" key="5">
    <source>
        <dbReference type="SAM" id="MobiDB-lite"/>
    </source>
</evidence>
<feature type="domain" description="N-end rule aminoacyl transferase C-terminal" evidence="7">
    <location>
        <begin position="342"/>
        <end position="481"/>
    </location>
</feature>
<evidence type="ECO:0000259" key="6">
    <source>
        <dbReference type="Pfam" id="PF04376"/>
    </source>
</evidence>
<dbReference type="InterPro" id="IPR016181">
    <property type="entry name" value="Acyl_CoA_acyltransferase"/>
</dbReference>
<dbReference type="GO" id="GO:0005737">
    <property type="term" value="C:cytoplasm"/>
    <property type="evidence" value="ECO:0007669"/>
    <property type="project" value="TreeGrafter"/>
</dbReference>
<feature type="domain" description="N-end aminoacyl transferase N-terminal" evidence="6">
    <location>
        <begin position="44"/>
        <end position="112"/>
    </location>
</feature>
<organism evidence="8 9">
    <name type="scientific">Rhynchospora tenuis</name>
    <dbReference type="NCBI Taxonomy" id="198213"/>
    <lineage>
        <taxon>Eukaryota</taxon>
        <taxon>Viridiplantae</taxon>
        <taxon>Streptophyta</taxon>
        <taxon>Embryophyta</taxon>
        <taxon>Tracheophyta</taxon>
        <taxon>Spermatophyta</taxon>
        <taxon>Magnoliopsida</taxon>
        <taxon>Liliopsida</taxon>
        <taxon>Poales</taxon>
        <taxon>Cyperaceae</taxon>
        <taxon>Cyperoideae</taxon>
        <taxon>Rhynchosporeae</taxon>
        <taxon>Rhynchospora</taxon>
    </lineage>
</organism>
<protein>
    <recommendedName>
        <fullName evidence="2">arginyltransferase</fullName>
        <ecNumber evidence="2">2.3.2.8</ecNumber>
    </recommendedName>
</protein>
<feature type="compositionally biased region" description="Basic and acidic residues" evidence="5">
    <location>
        <begin position="22"/>
        <end position="31"/>
    </location>
</feature>
<evidence type="ECO:0000256" key="2">
    <source>
        <dbReference type="ARBA" id="ARBA00012025"/>
    </source>
</evidence>
<keyword evidence="3" id="KW-0808">Transferase</keyword>
<dbReference type="Pfam" id="PF04376">
    <property type="entry name" value="ATE_N"/>
    <property type="match status" value="1"/>
</dbReference>
<dbReference type="InterPro" id="IPR030700">
    <property type="entry name" value="N-end_Aminoacyl_Trfase"/>
</dbReference>
<gene>
    <name evidence="8" type="ORF">LUZ61_013846</name>
</gene>
<dbReference type="InterPro" id="IPR007472">
    <property type="entry name" value="N-end_Aminoacyl_Trfase_C"/>
</dbReference>
<dbReference type="GO" id="GO:0004057">
    <property type="term" value="F:arginyl-tRNA--protein transferase activity"/>
    <property type="evidence" value="ECO:0007669"/>
    <property type="project" value="UniProtKB-EC"/>
</dbReference>
<comment type="caution">
    <text evidence="8">The sequence shown here is derived from an EMBL/GenBank/DDBJ whole genome shotgun (WGS) entry which is preliminary data.</text>
</comment>
<evidence type="ECO:0000256" key="4">
    <source>
        <dbReference type="ARBA" id="ARBA00023315"/>
    </source>
</evidence>
<dbReference type="PANTHER" id="PTHR21367:SF1">
    <property type="entry name" value="ARGINYL-TRNA--PROTEIN TRANSFERASE 1"/>
    <property type="match status" value="1"/>
</dbReference>
<evidence type="ECO:0000259" key="7">
    <source>
        <dbReference type="Pfam" id="PF04377"/>
    </source>
</evidence>
<name>A0AAD5Z259_9POAL</name>
<dbReference type="EMBL" id="JAMRDG010000002">
    <property type="protein sequence ID" value="KAJ3684682.1"/>
    <property type="molecule type" value="Genomic_DNA"/>
</dbReference>
<dbReference type="Pfam" id="PF04377">
    <property type="entry name" value="ATE_C"/>
    <property type="match status" value="1"/>
</dbReference>
<keyword evidence="9" id="KW-1185">Reference proteome</keyword>
<dbReference type="AlphaFoldDB" id="A0AAD5Z259"/>
<sequence>MDANVASNSGGERGPGQGKRKRDGEEKEKELSVIADYGRRRSLCDYCSSSSPSKISHGLWAYNLTSKDYQDLVDRGWRRSGCVVYKPEMDKTCCPQYTIRLKASDFNCSKDQDRVLKKMQRYLDGELDSKFDKSYERSKSNLLREEPDKSSDYCKPSNTGQTSLVSITVPPKAIENQEKFISFLSDIIDGCINTFLVRIGLPLTGQNPKSVVRRVKPQMKRKLKGIVTKEEDLVYTCNVSFQITSYIKKVDSKINSLDSISPKIIAEELARTISSQNLSGSSIKACNGHLNFHSEPKQETVVVESVEKPVQPQETLKRDYDTHKKRRRLEIRMKRSEFDPDEYVLYEKYQKLVHQDTEVSIDSYIKFLVDTPIPFVEPDGSSRIPPCGLGSFHQQYLLDGRIIAVGVVDILPKCLSSKYLFWDPDFAFLSLGKFTALKEIQWVREIQAHCPSLEYYYLGYYIHSCEKMQYKAAYRPSELLCPLRFEWVPYDIAKPLLDRSKYVILSDIKTTLNTHLLPVEKPGTCFTRNIPHRSGVHNEMSGYENGEKESAEDEYFMHEDYDMGQDKEKSFRDMDDNKTGADLLADQSEIDIMLKAVPTEHPSFYSTTEMHHHGGVHLGGNCGNDHGSIHEDSDVGPDGESSSRDMNDGSDEDNDNGDANNDDDYDEDDYNDYSDDDEEISDDLSGDDAETINDIVVDMHNIRVRYKELQKILDDRRNFLSKLAKQLYRFIELVGKDLSSRIVYSIR</sequence>